<dbReference type="PATRIC" id="fig|688269.3.peg.2071"/>
<organism evidence="1 2">
    <name type="scientific">Pseudothermotoga thermarum DSM 5069</name>
    <dbReference type="NCBI Taxonomy" id="688269"/>
    <lineage>
        <taxon>Bacteria</taxon>
        <taxon>Thermotogati</taxon>
        <taxon>Thermotogota</taxon>
        <taxon>Thermotogae</taxon>
        <taxon>Thermotogales</taxon>
        <taxon>Thermotogaceae</taxon>
        <taxon>Pseudothermotoga</taxon>
    </lineage>
</organism>
<proteinExistence type="predicted"/>
<dbReference type="AlphaFoldDB" id="F7YWQ6"/>
<dbReference type="EMBL" id="CP002351">
    <property type="protein sequence ID" value="AEH52046.1"/>
    <property type="molecule type" value="Genomic_DNA"/>
</dbReference>
<dbReference type="eggNOG" id="ENOG5032RQK">
    <property type="taxonomic scope" value="Bacteria"/>
</dbReference>
<dbReference type="KEGG" id="tta:Theth_2008"/>
<protein>
    <recommendedName>
        <fullName evidence="3">DUF4416 domain-containing protein</fullName>
    </recommendedName>
</protein>
<dbReference type="RefSeq" id="WP_013933253.1">
    <property type="nucleotide sequence ID" value="NC_015707.1"/>
</dbReference>
<evidence type="ECO:0000313" key="2">
    <source>
        <dbReference type="Proteomes" id="UP000006804"/>
    </source>
</evidence>
<dbReference type="InterPro" id="IPR025529">
    <property type="entry name" value="DUF4416"/>
</dbReference>
<evidence type="ECO:0000313" key="1">
    <source>
        <dbReference type="EMBL" id="AEH52046.1"/>
    </source>
</evidence>
<dbReference type="OrthoDB" id="9788989at2"/>
<accession>F7YWQ6</accession>
<reference evidence="1 2" key="1">
    <citation type="submission" date="2010-11" db="EMBL/GenBank/DDBJ databases">
        <title>The complete genome of Thermotoga thermarum DSM 5069.</title>
        <authorList>
            <consortium name="US DOE Joint Genome Institute (JGI-PGF)"/>
            <person name="Lucas S."/>
            <person name="Copeland A."/>
            <person name="Lapidus A."/>
            <person name="Bruce D."/>
            <person name="Goodwin L."/>
            <person name="Pitluck S."/>
            <person name="Kyrpides N."/>
            <person name="Mavromatis K."/>
            <person name="Ivanova N."/>
            <person name="Zeytun A."/>
            <person name="Brettin T."/>
            <person name="Detter J.C."/>
            <person name="Tapia R."/>
            <person name="Han C."/>
            <person name="Land M."/>
            <person name="Hauser L."/>
            <person name="Markowitz V."/>
            <person name="Cheng J.-F."/>
            <person name="Hugenholtz P."/>
            <person name="Woyke T."/>
            <person name="Wu D."/>
            <person name="Spring S."/>
            <person name="Schroeder M."/>
            <person name="Brambilla E."/>
            <person name="Klenk H.-P."/>
            <person name="Eisen J.A."/>
        </authorList>
    </citation>
    <scope>NUCLEOTIDE SEQUENCE [LARGE SCALE GENOMIC DNA]</scope>
    <source>
        <strain evidence="1 2">DSM 5069</strain>
    </source>
</reference>
<gene>
    <name evidence="1" type="ORF">Theth_2008</name>
</gene>
<dbReference type="STRING" id="688269.Theth_2008"/>
<dbReference type="Pfam" id="PF14385">
    <property type="entry name" value="DUF4416"/>
    <property type="match status" value="1"/>
</dbReference>
<dbReference type="HOGENOM" id="CLU_114103_0_0_0"/>
<keyword evidence="2" id="KW-1185">Reference proteome</keyword>
<evidence type="ECO:0008006" key="3">
    <source>
        <dbReference type="Google" id="ProtNLM"/>
    </source>
</evidence>
<name>F7YWQ6_9THEM</name>
<dbReference type="Proteomes" id="UP000006804">
    <property type="component" value="Chromosome"/>
</dbReference>
<sequence precursor="true">MGEIKKVELVNLVIFIFSQYVDYWINELRGELEEKFGPIDYISPELPFGIYTAYYNDELGSNLTGKLLSFEKLIHPSLLADVKIYTNWLEKKYAVEGKRRFNLDPGYVHHMNFVLASTKPWANRIYLKNGIYAEVTLMYLSGEFRHWEFTYPNYQSEVYKKELEHIRKLYIEKRKRLLKGDEINENRNKGFRLSKERGRLQCPGGDTTPPGP</sequence>